<name>A0A1C7D6B1_9SPHN</name>
<accession>A0A1C7D6B1</accession>
<dbReference type="AlphaFoldDB" id="A0A1C7D6B1"/>
<dbReference type="InterPro" id="IPR011059">
    <property type="entry name" value="Metal-dep_hydrolase_composite"/>
</dbReference>
<dbReference type="Gene3D" id="2.30.40.10">
    <property type="entry name" value="Urease, subunit C, domain 1"/>
    <property type="match status" value="1"/>
</dbReference>
<keyword evidence="1" id="KW-0732">Signal</keyword>
<dbReference type="InterPro" id="IPR051781">
    <property type="entry name" value="Metallo-dep_Hydrolase"/>
</dbReference>
<gene>
    <name evidence="3" type="ORF">A6F65_00520</name>
</gene>
<dbReference type="Gene3D" id="3.20.20.140">
    <property type="entry name" value="Metal-dependent hydrolases"/>
    <property type="match status" value="1"/>
</dbReference>
<dbReference type="PANTHER" id="PTHR43135">
    <property type="entry name" value="ALPHA-D-RIBOSE 1-METHYLPHOSPHONATE 5-TRIPHOSPHATE DIPHOSPHATASE"/>
    <property type="match status" value="1"/>
</dbReference>
<dbReference type="PANTHER" id="PTHR43135:SF3">
    <property type="entry name" value="ALPHA-D-RIBOSE 1-METHYLPHOSPHONATE 5-TRIPHOSPHATE DIPHOSPHATASE"/>
    <property type="match status" value="1"/>
</dbReference>
<dbReference type="Proteomes" id="UP000092698">
    <property type="component" value="Chromosome"/>
</dbReference>
<feature type="chain" id="PRO_5008884308" evidence="1">
    <location>
        <begin position="27"/>
        <end position="462"/>
    </location>
</feature>
<dbReference type="STRING" id="645517.A6F65_00520"/>
<evidence type="ECO:0000259" key="2">
    <source>
        <dbReference type="Pfam" id="PF07969"/>
    </source>
</evidence>
<keyword evidence="4" id="KW-1185">Reference proteome</keyword>
<feature type="domain" description="Amidohydrolase 3" evidence="2">
    <location>
        <begin position="369"/>
        <end position="433"/>
    </location>
</feature>
<evidence type="ECO:0000313" key="4">
    <source>
        <dbReference type="Proteomes" id="UP000092698"/>
    </source>
</evidence>
<dbReference type="EMBL" id="CP016545">
    <property type="protein sequence ID" value="ANU06843.1"/>
    <property type="molecule type" value="Genomic_DNA"/>
</dbReference>
<dbReference type="InterPro" id="IPR032466">
    <property type="entry name" value="Metal_Hydrolase"/>
</dbReference>
<dbReference type="SUPFAM" id="SSF51338">
    <property type="entry name" value="Composite domain of metallo-dependent hydrolases"/>
    <property type="match status" value="1"/>
</dbReference>
<organism evidence="3 4">
    <name type="scientific">Paraurantiacibacter namhicola</name>
    <dbReference type="NCBI Taxonomy" id="645517"/>
    <lineage>
        <taxon>Bacteria</taxon>
        <taxon>Pseudomonadati</taxon>
        <taxon>Pseudomonadota</taxon>
        <taxon>Alphaproteobacteria</taxon>
        <taxon>Sphingomonadales</taxon>
        <taxon>Erythrobacteraceae</taxon>
        <taxon>Paraurantiacibacter</taxon>
    </lineage>
</organism>
<dbReference type="PATRIC" id="fig|645517.4.peg.521"/>
<dbReference type="InterPro" id="IPR013108">
    <property type="entry name" value="Amidohydro_3"/>
</dbReference>
<dbReference type="GO" id="GO:0016810">
    <property type="term" value="F:hydrolase activity, acting on carbon-nitrogen (but not peptide) bonds"/>
    <property type="evidence" value="ECO:0007669"/>
    <property type="project" value="InterPro"/>
</dbReference>
<protein>
    <submittedName>
        <fullName evidence="3">Imidazolonepropionase</fullName>
    </submittedName>
</protein>
<evidence type="ECO:0000256" key="1">
    <source>
        <dbReference type="SAM" id="SignalP"/>
    </source>
</evidence>
<dbReference type="SUPFAM" id="SSF51556">
    <property type="entry name" value="Metallo-dependent hydrolases"/>
    <property type="match status" value="1"/>
</dbReference>
<evidence type="ECO:0000313" key="3">
    <source>
        <dbReference type="EMBL" id="ANU06843.1"/>
    </source>
</evidence>
<feature type="signal peptide" evidence="1">
    <location>
        <begin position="1"/>
        <end position="26"/>
    </location>
</feature>
<proteinExistence type="predicted"/>
<dbReference type="KEGG" id="anh:A6F65_00520"/>
<reference evidence="3 4" key="1">
    <citation type="submission" date="2016-07" db="EMBL/GenBank/DDBJ databases">
        <title>Complete genome sequence of Altererythrobacter namhicola JCM 16345T, containing esterase-encoding genes.</title>
        <authorList>
            <person name="Cheng H."/>
            <person name="Wu Y.-H."/>
            <person name="Jian S.-L."/>
            <person name="Huo Y.-Y."/>
            <person name="Wang C.-S."/>
            <person name="Xu X.-W."/>
        </authorList>
    </citation>
    <scope>NUCLEOTIDE SEQUENCE [LARGE SCALE GENOMIC DNA]</scope>
    <source>
        <strain evidence="3 4">JCM 16345</strain>
    </source>
</reference>
<dbReference type="Pfam" id="PF07969">
    <property type="entry name" value="Amidohydro_3"/>
    <property type="match status" value="1"/>
</dbReference>
<sequence length="462" mass="47965">MMRRIAHSLAATVALAASAFAVPALAQDVTITNATVATGDGSEPIANGTVVVRGGAVVYAGPAAGAPAAAGQAIDAQGGWVTPGLFATLTDIGIVDVFGVSNSNDTTARGSPFSAAIDIAPAVNPAAQNVAISRAGGVTRATVAPEATTSIFAGQGAVIDLGDDRDAVMRPRAFQYVELGEGGARLAGGSRASAHALLRNALREATNYGEDARLTGDTRNARVTTGDDLPLDPRMTGRAERDGDVLLTRFDAAALVPVVTGQQVLYVEVDRAQDILNALDLKREFPNLRMVLVGAAEGWMVADQIAASGVPVITHPLTDLPSSFEQLAATQSNVGRMVDAGVTVGIGRFNDMNHARYAPQQAGNLVGLARVPGATGLTWGEAFAAITSIPAAISGYEGRAGVLAPGAYGDVVIWDGDPLELTSAPLRVWIDGVEQPLDNHQSRLRERYRDLDEDELPKAYDW</sequence>